<protein>
    <submittedName>
        <fullName evidence="1">Uncharacterized protein</fullName>
    </submittedName>
</protein>
<dbReference type="EMBL" id="QBKP01000007">
    <property type="protein sequence ID" value="PTX49474.1"/>
    <property type="molecule type" value="Genomic_DNA"/>
</dbReference>
<name>A0A2T6B067_9RHOB</name>
<reference evidence="1 2" key="1">
    <citation type="submission" date="2018-04" db="EMBL/GenBank/DDBJ databases">
        <title>Genomic Encyclopedia of Archaeal and Bacterial Type Strains, Phase II (KMG-II): from individual species to whole genera.</title>
        <authorList>
            <person name="Goeker M."/>
        </authorList>
    </citation>
    <scope>NUCLEOTIDE SEQUENCE [LARGE SCALE GENOMIC DNA]</scope>
    <source>
        <strain evidence="1 2">DSM 21823</strain>
    </source>
</reference>
<evidence type="ECO:0000313" key="2">
    <source>
        <dbReference type="Proteomes" id="UP000244224"/>
    </source>
</evidence>
<dbReference type="OrthoDB" id="9978682at2"/>
<gene>
    <name evidence="1" type="ORF">C8N34_107121</name>
</gene>
<comment type="caution">
    <text evidence="1">The sequence shown here is derived from an EMBL/GenBank/DDBJ whole genome shotgun (WGS) entry which is preliminary data.</text>
</comment>
<organism evidence="1 2">
    <name type="scientific">Gemmobacter caeni</name>
    <dbReference type="NCBI Taxonomy" id="589035"/>
    <lineage>
        <taxon>Bacteria</taxon>
        <taxon>Pseudomonadati</taxon>
        <taxon>Pseudomonadota</taxon>
        <taxon>Alphaproteobacteria</taxon>
        <taxon>Rhodobacterales</taxon>
        <taxon>Paracoccaceae</taxon>
        <taxon>Gemmobacter</taxon>
    </lineage>
</organism>
<accession>A0A2T6B067</accession>
<dbReference type="Proteomes" id="UP000244224">
    <property type="component" value="Unassembled WGS sequence"/>
</dbReference>
<sequence>MPVLLEIIGEAGQAERIARELDGAGPFQARACDLHSPVPVGEASPDFLLFLRDRGQGMTLVAGKEKL</sequence>
<dbReference type="RefSeq" id="WP_054302994.1">
    <property type="nucleotide sequence ID" value="NZ_QBKP01000007.1"/>
</dbReference>
<evidence type="ECO:0000313" key="1">
    <source>
        <dbReference type="EMBL" id="PTX49474.1"/>
    </source>
</evidence>
<proteinExistence type="predicted"/>
<keyword evidence="2" id="KW-1185">Reference proteome</keyword>
<dbReference type="AlphaFoldDB" id="A0A2T6B067"/>